<keyword evidence="2" id="KW-1185">Reference proteome</keyword>
<dbReference type="Proteomes" id="UP000520814">
    <property type="component" value="Unassembled WGS sequence"/>
</dbReference>
<protein>
    <recommendedName>
        <fullName evidence="3">5-bromo-4-chloroindolyl phosphate hydrolysis protein</fullName>
    </recommendedName>
</protein>
<evidence type="ECO:0008006" key="3">
    <source>
        <dbReference type="Google" id="ProtNLM"/>
    </source>
</evidence>
<evidence type="ECO:0000313" key="1">
    <source>
        <dbReference type="EMBL" id="MBB6050949.1"/>
    </source>
</evidence>
<dbReference type="AlphaFoldDB" id="A0A7W9SRN8"/>
<evidence type="ECO:0000313" key="2">
    <source>
        <dbReference type="Proteomes" id="UP000520814"/>
    </source>
</evidence>
<organism evidence="1 2">
    <name type="scientific">Armatimonas rosea</name>
    <dbReference type="NCBI Taxonomy" id="685828"/>
    <lineage>
        <taxon>Bacteria</taxon>
        <taxon>Bacillati</taxon>
        <taxon>Armatimonadota</taxon>
        <taxon>Armatimonadia</taxon>
        <taxon>Armatimonadales</taxon>
        <taxon>Armatimonadaceae</taxon>
        <taxon>Armatimonas</taxon>
    </lineage>
</organism>
<gene>
    <name evidence="1" type="ORF">HNQ39_002740</name>
</gene>
<proteinExistence type="predicted"/>
<reference evidence="1 2" key="1">
    <citation type="submission" date="2020-08" db="EMBL/GenBank/DDBJ databases">
        <title>Genomic Encyclopedia of Type Strains, Phase IV (KMG-IV): sequencing the most valuable type-strain genomes for metagenomic binning, comparative biology and taxonomic classification.</title>
        <authorList>
            <person name="Goeker M."/>
        </authorList>
    </citation>
    <scope>NUCLEOTIDE SEQUENCE [LARGE SCALE GENOMIC DNA]</scope>
    <source>
        <strain evidence="1 2">DSM 23562</strain>
    </source>
</reference>
<comment type="caution">
    <text evidence="1">The sequence shown here is derived from an EMBL/GenBank/DDBJ whole genome shotgun (WGS) entry which is preliminary data.</text>
</comment>
<name>A0A7W9SRN8_ARMRO</name>
<dbReference type="RefSeq" id="WP_184196842.1">
    <property type="nucleotide sequence ID" value="NZ_JACHGW010000002.1"/>
</dbReference>
<dbReference type="EMBL" id="JACHGW010000002">
    <property type="protein sequence ID" value="MBB6050949.1"/>
    <property type="molecule type" value="Genomic_DNA"/>
</dbReference>
<accession>A0A7W9SRN8</accession>
<sequence length="170" mass="18758">MADLKAGAAAVLVFLILLLASKQPLLVSAALAGGAYLGVRLLLAPKTLPTEKPWLEPLATRWAGRDEGERLRQIATLAQRLRKEPELTVAVAEHLAYVKRACLPYQDGTPPTGQARTELITLLELVESRLLRLAEAHRRDDDRALASELAALRQTLIEFVPERVIENKNQ</sequence>